<name>A0A537JUH1_9BACT</name>
<accession>A0A537JUH1</accession>
<feature type="transmembrane region" description="Helical" evidence="1">
    <location>
        <begin position="25"/>
        <end position="44"/>
    </location>
</feature>
<comment type="caution">
    <text evidence="2">The sequence shown here is derived from an EMBL/GenBank/DDBJ whole genome shotgun (WGS) entry which is preliminary data.</text>
</comment>
<dbReference type="AlphaFoldDB" id="A0A537JUH1"/>
<proteinExistence type="predicted"/>
<dbReference type="EMBL" id="VBAK01000165">
    <property type="protein sequence ID" value="TMI87185.1"/>
    <property type="molecule type" value="Genomic_DNA"/>
</dbReference>
<sequence>MSPAAARAVRLHNTKRGNPAVKSQVLGVTAVITAAVVLLFGSAFTAGQGAGSKVPEPPLLPGQKPYSLDLGETISYSQSKNFDIVGHSYFKGEWLTESARQRGMGCGFNVPRVYKGVGYFAGYDDPPTCFGVVIADVSNPADMKALSFIPCNPGTRCNYLRLNAAGKILVVGMDSSAANPQQPAGGPAAQAGFAFYDVSNPRAPERLGFYPTLPHGATHGFEIDDRYVYGCATTAQTKPANHELLILDYTDPKAPSLASTVHIPGQYLEETYEPRDQKNLDGSPQHVWCHEVNYHKDRLYVAWRDAGMVIVDVSDRTHPEIISRLDYVPPFHGGATGATHTAAPVIVDPAKDPTLVVLTDEIIACPPGYGRIVDISDLSNPQVISTLRIPHVTDNFDRAAGKFVCPSNGGYVHHPWFDFRSPGLLYTAWIEQGVRAWDISNPFLPREIGYYLSPRYPGRFPNRQVREVYQDRDTGLLYMADANGGGITVLRWVGPIPRRPVPAAAPGAR</sequence>
<evidence type="ECO:0000313" key="2">
    <source>
        <dbReference type="EMBL" id="TMI87185.1"/>
    </source>
</evidence>
<evidence type="ECO:0000313" key="3">
    <source>
        <dbReference type="Proteomes" id="UP000318509"/>
    </source>
</evidence>
<dbReference type="InterPro" id="IPR013211">
    <property type="entry name" value="LVIVD"/>
</dbReference>
<evidence type="ECO:0000256" key="1">
    <source>
        <dbReference type="SAM" id="Phobius"/>
    </source>
</evidence>
<gene>
    <name evidence="2" type="ORF">E6H00_16345</name>
</gene>
<keyword evidence="1" id="KW-1133">Transmembrane helix</keyword>
<dbReference type="Proteomes" id="UP000318509">
    <property type="component" value="Unassembled WGS sequence"/>
</dbReference>
<keyword evidence="1" id="KW-0472">Membrane</keyword>
<organism evidence="2 3">
    <name type="scientific">Candidatus Segetimicrobium genomatis</name>
    <dbReference type="NCBI Taxonomy" id="2569760"/>
    <lineage>
        <taxon>Bacteria</taxon>
        <taxon>Bacillati</taxon>
        <taxon>Candidatus Sysuimicrobiota</taxon>
        <taxon>Candidatus Sysuimicrobiia</taxon>
        <taxon>Candidatus Sysuimicrobiales</taxon>
        <taxon>Candidatus Segetimicrobiaceae</taxon>
        <taxon>Candidatus Segetimicrobium</taxon>
    </lineage>
</organism>
<dbReference type="Pfam" id="PF08309">
    <property type="entry name" value="LVIVD"/>
    <property type="match status" value="2"/>
</dbReference>
<dbReference type="SUPFAM" id="SSF75011">
    <property type="entry name" value="3-carboxy-cis,cis-mucoante lactonizing enzyme"/>
    <property type="match status" value="1"/>
</dbReference>
<reference evidence="2 3" key="1">
    <citation type="journal article" date="2019" name="Nat. Microbiol.">
        <title>Mediterranean grassland soil C-N compound turnover is dependent on rainfall and depth, and is mediated by genomically divergent microorganisms.</title>
        <authorList>
            <person name="Diamond S."/>
            <person name="Andeer P.F."/>
            <person name="Li Z."/>
            <person name="Crits-Christoph A."/>
            <person name="Burstein D."/>
            <person name="Anantharaman K."/>
            <person name="Lane K.R."/>
            <person name="Thomas B.C."/>
            <person name="Pan C."/>
            <person name="Northen T.R."/>
            <person name="Banfield J.F."/>
        </authorList>
    </citation>
    <scope>NUCLEOTIDE SEQUENCE [LARGE SCALE GENOMIC DNA]</scope>
    <source>
        <strain evidence="2">NP_3</strain>
    </source>
</reference>
<evidence type="ECO:0008006" key="4">
    <source>
        <dbReference type="Google" id="ProtNLM"/>
    </source>
</evidence>
<protein>
    <recommendedName>
        <fullName evidence="4">Choice-of-anchor B family protein</fullName>
    </recommendedName>
</protein>
<keyword evidence="1" id="KW-0812">Transmembrane</keyword>